<dbReference type="InterPro" id="IPR001150">
    <property type="entry name" value="Gly_radical"/>
</dbReference>
<dbReference type="PANTHER" id="PTHR43641">
    <property type="entry name" value="FORMATE ACETYLTRANSFERASE 3-RELATED"/>
    <property type="match status" value="1"/>
</dbReference>
<dbReference type="EMBL" id="ABYI02000018">
    <property type="protein sequence ID" value="EEG75059.1"/>
    <property type="molecule type" value="Genomic_DNA"/>
</dbReference>
<sequence>MKSNYIQKLYDYFIVGKSHRVYRQPAEDPYRQAGKWSRQGISDTARASLRLRYVLEHEKPVVLPSERIALLRTFPTVPELHTEQEDKRLRAQFAFHENGRVFNMCPDYQLFMEAGSGAVKEKIKLQMSKNITKEQRSLLDAMLDSLLCMEELADRYRAEAASAGNAVVAETFASIPRNPPRSFLESLQFLRLLHYTLWCNGNYHNTLGRIDQYLYKYYRLDLDSGRLTKDDALELLEEFFISCNKDSDLYIGIQQGDNGQTVVLGGSGPDGTDDYNELSELCLIASRELCLIDPKINLRVHRNTPLETYELATTLTQKGLGFPQYTNDEVIIPALLKWGYDKTDAYRYTIAACWEILIPGYMDLVNWDSLCFPQAVSEAAEHLESCGDYDDFARLVQENIVRQADALMKSTENVYKEPSPFLSLLCPDCLNEIRDISAPGKYNNYGFHGDGLSCAADSMAAVRRYVFDEKLFTASQLTEMLHKDFSGYEAEQNILRYEAPKMGNNDDYADSIAVQLIDSFAAALDSHRNDRGGRFRPGTASAMYYIWHSRKTPATADGRNAGEPFSCNYSPSLYARCKGPVSIIKSFAKPHLEKAANGGPLTLELHDSSFRNRDALRKCAMFVKSYMELGGHQLQLNAVNRERLIDAQRHPESYKNLIVRVWGWSGYFVELDEVYQNHIIKRAEMTF</sequence>
<dbReference type="STRING" id="553973.CLOHYLEM_05020"/>
<dbReference type="eggNOG" id="COG1882">
    <property type="taxonomic scope" value="Bacteria"/>
</dbReference>
<evidence type="ECO:0000259" key="5">
    <source>
        <dbReference type="PROSITE" id="PS51554"/>
    </source>
</evidence>
<dbReference type="AlphaFoldDB" id="C0BYY1"/>
<dbReference type="PROSITE" id="PS51554">
    <property type="entry name" value="PFL"/>
    <property type="match status" value="1"/>
</dbReference>
<keyword evidence="2" id="KW-0456">Lyase</keyword>
<dbReference type="PROSITE" id="PS51149">
    <property type="entry name" value="GLY_RADICAL_2"/>
    <property type="match status" value="1"/>
</dbReference>
<feature type="domain" description="Glycine radical" evidence="4">
    <location>
        <begin position="567"/>
        <end position="687"/>
    </location>
</feature>
<dbReference type="GO" id="GO:0005829">
    <property type="term" value="C:cytosol"/>
    <property type="evidence" value="ECO:0007669"/>
    <property type="project" value="TreeGrafter"/>
</dbReference>
<evidence type="ECO:0000313" key="6">
    <source>
        <dbReference type="EMBL" id="EEG75059.1"/>
    </source>
</evidence>
<dbReference type="Pfam" id="PF02901">
    <property type="entry name" value="PFL-like"/>
    <property type="match status" value="1"/>
</dbReference>
<organism evidence="6 7">
    <name type="scientific">[Clostridium] hylemonae DSM 15053</name>
    <dbReference type="NCBI Taxonomy" id="553973"/>
    <lineage>
        <taxon>Bacteria</taxon>
        <taxon>Bacillati</taxon>
        <taxon>Bacillota</taxon>
        <taxon>Clostridia</taxon>
        <taxon>Lachnospirales</taxon>
        <taxon>Lachnospiraceae</taxon>
    </lineage>
</organism>
<evidence type="ECO:0000259" key="4">
    <source>
        <dbReference type="PROSITE" id="PS51149"/>
    </source>
</evidence>
<evidence type="ECO:0000256" key="2">
    <source>
        <dbReference type="ARBA" id="ARBA00023239"/>
    </source>
</evidence>
<accession>C0BYY1</accession>
<dbReference type="Gene3D" id="3.20.70.20">
    <property type="match status" value="1"/>
</dbReference>
<reference evidence="6" key="1">
    <citation type="submission" date="2009-02" db="EMBL/GenBank/DDBJ databases">
        <authorList>
            <person name="Fulton L."/>
            <person name="Clifton S."/>
            <person name="Fulton B."/>
            <person name="Xu J."/>
            <person name="Minx P."/>
            <person name="Pepin K.H."/>
            <person name="Johnson M."/>
            <person name="Bhonagiri V."/>
            <person name="Nash W.E."/>
            <person name="Mardis E.R."/>
            <person name="Wilson R.K."/>
        </authorList>
    </citation>
    <scope>NUCLEOTIDE SEQUENCE [LARGE SCALE GENOMIC DNA]</scope>
    <source>
        <strain evidence="6">DSM 15053</strain>
    </source>
</reference>
<feature type="modified residue" description="Glycine radical" evidence="3">
    <location>
        <position position="663"/>
    </location>
</feature>
<feature type="domain" description="PFL" evidence="5">
    <location>
        <begin position="1"/>
        <end position="560"/>
    </location>
</feature>
<gene>
    <name evidence="6" type="ORF">CLOHYLEM_05020</name>
</gene>
<keyword evidence="7" id="KW-1185">Reference proteome</keyword>
<dbReference type="GO" id="GO:0016829">
    <property type="term" value="F:lyase activity"/>
    <property type="evidence" value="ECO:0007669"/>
    <property type="project" value="UniProtKB-KW"/>
</dbReference>
<dbReference type="OrthoDB" id="9803969at2"/>
<dbReference type="InterPro" id="IPR004184">
    <property type="entry name" value="PFL_dom"/>
</dbReference>
<comment type="caution">
    <text evidence="6">The sequence shown here is derived from an EMBL/GenBank/DDBJ whole genome shotgun (WGS) entry which is preliminary data.</text>
</comment>
<dbReference type="InterPro" id="IPR051215">
    <property type="entry name" value="GRE"/>
</dbReference>
<name>C0BYY1_9FIRM</name>
<dbReference type="HOGENOM" id="CLU_009096_2_0_9"/>
<keyword evidence="1 3" id="KW-0556">Organic radical</keyword>
<evidence type="ECO:0000256" key="3">
    <source>
        <dbReference type="PROSITE-ProRule" id="PRU00493"/>
    </source>
</evidence>
<dbReference type="Pfam" id="PF01228">
    <property type="entry name" value="Gly_radical"/>
    <property type="match status" value="1"/>
</dbReference>
<dbReference type="SUPFAM" id="SSF51998">
    <property type="entry name" value="PFL-like glycyl radical enzymes"/>
    <property type="match status" value="1"/>
</dbReference>
<evidence type="ECO:0000313" key="7">
    <source>
        <dbReference type="Proteomes" id="UP000004893"/>
    </source>
</evidence>
<evidence type="ECO:0000256" key="1">
    <source>
        <dbReference type="ARBA" id="ARBA00022818"/>
    </source>
</evidence>
<dbReference type="Proteomes" id="UP000004893">
    <property type="component" value="Unassembled WGS sequence"/>
</dbReference>
<protein>
    <submittedName>
        <fullName evidence="6">Glycine radical domain protein</fullName>
    </submittedName>
</protein>
<reference evidence="6" key="2">
    <citation type="submission" date="2013-06" db="EMBL/GenBank/DDBJ databases">
        <title>Draft genome sequence of Clostridium hylemonae (DSM 15053).</title>
        <authorList>
            <person name="Sudarsanam P."/>
            <person name="Ley R."/>
            <person name="Guruge J."/>
            <person name="Turnbaugh P.J."/>
            <person name="Mahowald M."/>
            <person name="Liep D."/>
            <person name="Gordon J."/>
        </authorList>
    </citation>
    <scope>NUCLEOTIDE SEQUENCE</scope>
    <source>
        <strain evidence="6">DSM 15053</strain>
    </source>
</reference>
<dbReference type="RefSeq" id="WP_006442353.1">
    <property type="nucleotide sequence ID" value="NZ_CP036524.1"/>
</dbReference>
<dbReference type="PANTHER" id="PTHR43641:SF2">
    <property type="entry name" value="DEHYDRATASE YBIW-RELATED"/>
    <property type="match status" value="1"/>
</dbReference>
<proteinExistence type="predicted"/>